<protein>
    <recommendedName>
        <fullName evidence="5">Thioredoxin domain-containing protein</fullName>
    </recommendedName>
</protein>
<evidence type="ECO:0000313" key="6">
    <source>
        <dbReference type="EMBL" id="CAA7390811.1"/>
    </source>
</evidence>
<evidence type="ECO:0000259" key="5">
    <source>
        <dbReference type="PROSITE" id="PS51352"/>
    </source>
</evidence>
<dbReference type="InterPro" id="IPR044253">
    <property type="entry name" value="WCRKC1/2"/>
</dbReference>
<dbReference type="Pfam" id="PF00085">
    <property type="entry name" value="Thioredoxin"/>
    <property type="match status" value="1"/>
</dbReference>
<keyword evidence="3" id="KW-0676">Redox-active center</keyword>
<dbReference type="OrthoDB" id="2121326at2759"/>
<dbReference type="InterPro" id="IPR036249">
    <property type="entry name" value="Thioredoxin-like_sf"/>
</dbReference>
<feature type="compositionally biased region" description="Low complexity" evidence="4">
    <location>
        <begin position="28"/>
        <end position="40"/>
    </location>
</feature>
<feature type="compositionally biased region" description="Basic residues" evidence="4">
    <location>
        <begin position="16"/>
        <end position="27"/>
    </location>
</feature>
<keyword evidence="1" id="KW-0813">Transport</keyword>
<dbReference type="AlphaFoldDB" id="A0A7I8K1I8"/>
<dbReference type="PROSITE" id="PS51352">
    <property type="entry name" value="THIOREDOXIN_2"/>
    <property type="match status" value="1"/>
</dbReference>
<dbReference type="GO" id="GO:0009570">
    <property type="term" value="C:chloroplast stroma"/>
    <property type="evidence" value="ECO:0007669"/>
    <property type="project" value="InterPro"/>
</dbReference>
<dbReference type="CDD" id="cd02947">
    <property type="entry name" value="TRX_family"/>
    <property type="match status" value="1"/>
</dbReference>
<keyword evidence="7" id="KW-1185">Reference proteome</keyword>
<proteinExistence type="predicted"/>
<gene>
    <name evidence="6" type="ORF">SI8410_02002239</name>
</gene>
<evidence type="ECO:0000256" key="3">
    <source>
        <dbReference type="ARBA" id="ARBA00023284"/>
    </source>
</evidence>
<name>A0A7I8K1I8_SPIIN</name>
<evidence type="ECO:0000313" key="7">
    <source>
        <dbReference type="Proteomes" id="UP000663760"/>
    </source>
</evidence>
<dbReference type="FunFam" id="3.40.30.10:FF:000245">
    <property type="entry name" value="Thioredoxin"/>
    <property type="match status" value="1"/>
</dbReference>
<sequence length="216" mass="23956">MAEVLRLPGHFSPSSLRRRWQRQRSKGRASSLSSTPSLSSCSSLTFGSAGCSANPQTGEIFFVASASASISSNWSVEEEGRPKEGEDDQHPIVGEAEAPVSVELETISGEEQFDNISAEAEKHGVPFVVVWMAHWCRKCIYLKPKLEKLAATYHPTIRFYCVDVNSVPHKFVKRAGVTRMPTIQLWKDSTKQAEVIGGHKAWLVINDVRQMIENAL</sequence>
<evidence type="ECO:0000256" key="4">
    <source>
        <dbReference type="SAM" id="MobiDB-lite"/>
    </source>
</evidence>
<dbReference type="PANTHER" id="PTHR47192:SF4">
    <property type="entry name" value="THIOREDOXIN-LIKE 3-2, CHLOROPLASTIC"/>
    <property type="match status" value="1"/>
</dbReference>
<dbReference type="Proteomes" id="UP000663760">
    <property type="component" value="Chromosome 2"/>
</dbReference>
<evidence type="ECO:0000256" key="1">
    <source>
        <dbReference type="ARBA" id="ARBA00022982"/>
    </source>
</evidence>
<keyword evidence="2" id="KW-1015">Disulfide bond</keyword>
<evidence type="ECO:0000256" key="2">
    <source>
        <dbReference type="ARBA" id="ARBA00023157"/>
    </source>
</evidence>
<organism evidence="6 7">
    <name type="scientific">Spirodela intermedia</name>
    <name type="common">Intermediate duckweed</name>
    <dbReference type="NCBI Taxonomy" id="51605"/>
    <lineage>
        <taxon>Eukaryota</taxon>
        <taxon>Viridiplantae</taxon>
        <taxon>Streptophyta</taxon>
        <taxon>Embryophyta</taxon>
        <taxon>Tracheophyta</taxon>
        <taxon>Spermatophyta</taxon>
        <taxon>Magnoliopsida</taxon>
        <taxon>Liliopsida</taxon>
        <taxon>Araceae</taxon>
        <taxon>Lemnoideae</taxon>
        <taxon>Spirodela</taxon>
    </lineage>
</organism>
<reference evidence="6" key="1">
    <citation type="submission" date="2020-02" db="EMBL/GenBank/DDBJ databases">
        <authorList>
            <person name="Scholz U."/>
            <person name="Mascher M."/>
            <person name="Fiebig A."/>
        </authorList>
    </citation>
    <scope>NUCLEOTIDE SEQUENCE</scope>
</reference>
<dbReference type="PANTHER" id="PTHR47192">
    <property type="entry name" value="THIOREDOXIN-LIKE 3-2, CHLOROPLASTIC"/>
    <property type="match status" value="1"/>
</dbReference>
<dbReference type="SUPFAM" id="SSF52833">
    <property type="entry name" value="Thioredoxin-like"/>
    <property type="match status" value="1"/>
</dbReference>
<dbReference type="Gene3D" id="3.40.30.10">
    <property type="entry name" value="Glutaredoxin"/>
    <property type="match status" value="1"/>
</dbReference>
<keyword evidence="1" id="KW-0249">Electron transport</keyword>
<feature type="domain" description="Thioredoxin" evidence="5">
    <location>
        <begin position="91"/>
        <end position="216"/>
    </location>
</feature>
<feature type="region of interest" description="Disordered" evidence="4">
    <location>
        <begin position="15"/>
        <end position="40"/>
    </location>
</feature>
<dbReference type="InterPro" id="IPR013766">
    <property type="entry name" value="Thioredoxin_domain"/>
</dbReference>
<accession>A0A7I8K1I8</accession>
<dbReference type="EMBL" id="LR746265">
    <property type="protein sequence ID" value="CAA7390811.1"/>
    <property type="molecule type" value="Genomic_DNA"/>
</dbReference>